<keyword evidence="3" id="KW-0456">Lyase</keyword>
<keyword evidence="2" id="KW-0659">Purine metabolism</keyword>
<feature type="region of interest" description="Disordered" evidence="5">
    <location>
        <begin position="230"/>
        <end position="249"/>
    </location>
</feature>
<evidence type="ECO:0000256" key="1">
    <source>
        <dbReference type="ARBA" id="ARBA00011738"/>
    </source>
</evidence>
<dbReference type="Pfam" id="PF04115">
    <property type="entry name" value="Ureidogly_lyase"/>
    <property type="match status" value="1"/>
</dbReference>
<dbReference type="InterPro" id="IPR024060">
    <property type="entry name" value="Ureidoglycolate_lyase_dom_sf"/>
</dbReference>
<comment type="subunit">
    <text evidence="1">Homodimer.</text>
</comment>
<evidence type="ECO:0000256" key="5">
    <source>
        <dbReference type="SAM" id="MobiDB-lite"/>
    </source>
</evidence>
<name>A0A1Q9CKW4_SYMMI</name>
<dbReference type="OrthoDB" id="10021650at2759"/>
<dbReference type="Gene3D" id="2.60.120.480">
    <property type="entry name" value="Ureidoglycolate hydrolase"/>
    <property type="match status" value="1"/>
</dbReference>
<accession>A0A1Q9CKW4</accession>
<evidence type="ECO:0000256" key="2">
    <source>
        <dbReference type="ARBA" id="ARBA00022631"/>
    </source>
</evidence>
<evidence type="ECO:0000256" key="3">
    <source>
        <dbReference type="ARBA" id="ARBA00023239"/>
    </source>
</evidence>
<dbReference type="GO" id="GO:0006144">
    <property type="term" value="P:purine nucleobase metabolic process"/>
    <property type="evidence" value="ECO:0007669"/>
    <property type="project" value="UniProtKB-KW"/>
</dbReference>
<dbReference type="PANTHER" id="PTHR43123:SF4">
    <property type="entry name" value="POLYSACCHARIDE DEACETYLASE"/>
    <property type="match status" value="1"/>
</dbReference>
<dbReference type="EMBL" id="LSRX01001107">
    <property type="protein sequence ID" value="OLP83573.1"/>
    <property type="molecule type" value="Genomic_DNA"/>
</dbReference>
<dbReference type="InterPro" id="IPR011330">
    <property type="entry name" value="Glyco_hydro/deAcase_b/a-brl"/>
</dbReference>
<dbReference type="InterPro" id="IPR011051">
    <property type="entry name" value="RmlC_Cupin_sf"/>
</dbReference>
<dbReference type="GO" id="GO:0050385">
    <property type="term" value="F:ureidoglycolate lyase activity"/>
    <property type="evidence" value="ECO:0007669"/>
    <property type="project" value="UniProtKB-EC"/>
</dbReference>
<organism evidence="7 8">
    <name type="scientific">Symbiodinium microadriaticum</name>
    <name type="common">Dinoflagellate</name>
    <name type="synonym">Zooxanthella microadriatica</name>
    <dbReference type="NCBI Taxonomy" id="2951"/>
    <lineage>
        <taxon>Eukaryota</taxon>
        <taxon>Sar</taxon>
        <taxon>Alveolata</taxon>
        <taxon>Dinophyceae</taxon>
        <taxon>Suessiales</taxon>
        <taxon>Symbiodiniaceae</taxon>
        <taxon>Symbiodinium</taxon>
    </lineage>
</organism>
<dbReference type="Gene3D" id="2.60.120.620">
    <property type="entry name" value="q2cbj1_9rhob like domain"/>
    <property type="match status" value="1"/>
</dbReference>
<feature type="domain" description="NodB homology" evidence="6">
    <location>
        <begin position="778"/>
        <end position="887"/>
    </location>
</feature>
<dbReference type="AlphaFoldDB" id="A0A1Q9CKW4"/>
<gene>
    <name evidence="7" type="primary">cda1</name>
    <name evidence="7" type="ORF">AK812_SmicGene35655</name>
</gene>
<dbReference type="PANTHER" id="PTHR43123">
    <property type="entry name" value="POLYSACCHARIDE DEACETYLASE-RELATED"/>
    <property type="match status" value="1"/>
</dbReference>
<dbReference type="GO" id="GO:0004848">
    <property type="term" value="F:ureidoglycolate hydrolase activity"/>
    <property type="evidence" value="ECO:0007669"/>
    <property type="project" value="InterPro"/>
</dbReference>
<dbReference type="SUPFAM" id="SSF88713">
    <property type="entry name" value="Glycoside hydrolase/deacetylase"/>
    <property type="match status" value="2"/>
</dbReference>
<dbReference type="GO" id="GO:0005975">
    <property type="term" value="P:carbohydrate metabolic process"/>
    <property type="evidence" value="ECO:0007669"/>
    <property type="project" value="InterPro"/>
</dbReference>
<sequence>MMSDDCRVRKLFRDLTGVLGVGGTDARVYTAEYPQVVRYERGQRFDLHQDAFAWEQAHEDGYQRHATLLVYLNTVGLGGSTRFPELAVDVQPQRGQDESEVGSTPKPFLITSTSSTFPLLSLVPNMAEKRKREDVLTLDLVIATRENTQKLGYFVDDTVVNPGFGIPFYKTVLEGANYEHATWKDQACVRTSQIHWREDHSVSWLERHMEMTQGFILLGKNPGLFVLGEPTHDREDLDEKGRGKPDPDRVRAYIIPAGMGLILKKGTWHDFPVSCGPPVSAFILNTEEVVAALASMPKPAPMDHGDCFKLRMAEHFDFTMKFPDPRPFVQRHGLVPSPIAMPLMGTEGYGADMSRQEVKPGWAGGKKVTVIPVVNVEVFVPGSGGPSIQPHLQSTPEVANRGWRDYGNRRGLQRLCAMFKELGMPATAVVNSEAAKLEHVAKALKESGWELGAHGLNNSSGAAKLSRGEEEAYFKQTLDDLQQSLGARPKTWLTPGFSVTERTPEIAVQSGIEAFLDFVDDDVPYYISHESGKRTLCLPYCMETNDFSCVLTKHFDGRQYAQAIEDHVRQLAKEDGEKVVCLGMHTFVAGTPARVLALTEALGRLQQVPGVCFATAAQVCTAIKKTEAFSSSLLLLMVHRMSEQSTPRNQRLMKSGSRRYGWAHHCRPKCKKTRCGLCETSKDLAPGWAVNFSLQNRASAACTRDASELPVSGADPMGIEGYGAGMSRQEVKPGWAGGKKVTVIPVVNVEVFVPGSGGPSIQPHLQSTPEVANRGWRDYGNRRGLQRLCAMFKELGMPATAVVNSEAAKLEHVAKALKESGWELGAHGLNNSSGAAKLSRGEEEAYFKQTLDDLQQSLGARPKTWLTPGFSVTERTPEIAVQSGIEAFLDFVDDDVPYYISHESGKRTLCLPYCMETNDFSCVLTKHFDGRQYAQAIEDHVRQLAKEDGEKVVCLGMHTFVAGTPARVLALTEALGRLQQVPGVCFATAAQVCAAIQKTA</sequence>
<protein>
    <submittedName>
        <fullName evidence="7">Chitin deacetylase 1</fullName>
    </submittedName>
</protein>
<keyword evidence="8" id="KW-1185">Reference proteome</keyword>
<proteinExistence type="predicted"/>
<reference evidence="7 8" key="1">
    <citation type="submission" date="2016-02" db="EMBL/GenBank/DDBJ databases">
        <title>Genome analysis of coral dinoflagellate symbionts highlights evolutionary adaptations to a symbiotic lifestyle.</title>
        <authorList>
            <person name="Aranda M."/>
            <person name="Li Y."/>
            <person name="Liew Y.J."/>
            <person name="Baumgarten S."/>
            <person name="Simakov O."/>
            <person name="Wilson M."/>
            <person name="Piel J."/>
            <person name="Ashoor H."/>
            <person name="Bougouffa S."/>
            <person name="Bajic V.B."/>
            <person name="Ryu T."/>
            <person name="Ravasi T."/>
            <person name="Bayer T."/>
            <person name="Micklem G."/>
            <person name="Kim H."/>
            <person name="Bhak J."/>
            <person name="Lajeunesse T.C."/>
            <person name="Voolstra C.R."/>
        </authorList>
    </citation>
    <scope>NUCLEOTIDE SEQUENCE [LARGE SCALE GENOMIC DNA]</scope>
    <source>
        <strain evidence="7 8">CCMP2467</strain>
    </source>
</reference>
<feature type="domain" description="NodB homology" evidence="6">
    <location>
        <begin position="405"/>
        <end position="514"/>
    </location>
</feature>
<comment type="caution">
    <text evidence="7">The sequence shown here is derived from an EMBL/GenBank/DDBJ whole genome shotgun (WGS) entry which is preliminary data.</text>
</comment>
<evidence type="ECO:0000259" key="6">
    <source>
        <dbReference type="Pfam" id="PF01522"/>
    </source>
</evidence>
<dbReference type="GO" id="GO:0000256">
    <property type="term" value="P:allantoin catabolic process"/>
    <property type="evidence" value="ECO:0007669"/>
    <property type="project" value="InterPro"/>
</dbReference>
<dbReference type="Proteomes" id="UP000186817">
    <property type="component" value="Unassembled WGS sequence"/>
</dbReference>
<dbReference type="Gene3D" id="3.20.20.370">
    <property type="entry name" value="Glycoside hydrolase/deacetylase"/>
    <property type="match status" value="2"/>
</dbReference>
<evidence type="ECO:0000256" key="4">
    <source>
        <dbReference type="ARBA" id="ARBA00047684"/>
    </source>
</evidence>
<dbReference type="InterPro" id="IPR007247">
    <property type="entry name" value="Ureidogly_lyase"/>
</dbReference>
<dbReference type="Pfam" id="PF01522">
    <property type="entry name" value="Polysacc_deac_1"/>
    <property type="match status" value="2"/>
</dbReference>
<comment type="catalytic activity">
    <reaction evidence="4">
        <text>(S)-ureidoglycolate = urea + glyoxylate</text>
        <dbReference type="Rhea" id="RHEA:11304"/>
        <dbReference type="ChEBI" id="CHEBI:16199"/>
        <dbReference type="ChEBI" id="CHEBI:36655"/>
        <dbReference type="ChEBI" id="CHEBI:57296"/>
        <dbReference type="EC" id="4.3.2.3"/>
    </reaction>
</comment>
<evidence type="ECO:0000313" key="8">
    <source>
        <dbReference type="Proteomes" id="UP000186817"/>
    </source>
</evidence>
<dbReference type="InterPro" id="IPR002509">
    <property type="entry name" value="NODB_dom"/>
</dbReference>
<dbReference type="SUPFAM" id="SSF51182">
    <property type="entry name" value="RmlC-like cupins"/>
    <property type="match status" value="1"/>
</dbReference>
<evidence type="ECO:0000313" key="7">
    <source>
        <dbReference type="EMBL" id="OLP83573.1"/>
    </source>
</evidence>